<evidence type="ECO:0000313" key="2">
    <source>
        <dbReference type="EMBL" id="NWE77822.1"/>
    </source>
</evidence>
<feature type="domain" description="Transposase IS116/IS110/IS902 C-terminal" evidence="1">
    <location>
        <begin position="23"/>
        <end position="101"/>
    </location>
</feature>
<name>A0A7Y8FEB6_9PSED</name>
<dbReference type="InterPro" id="IPR047650">
    <property type="entry name" value="Transpos_IS110"/>
</dbReference>
<accession>A0A7Y8FEB6</accession>
<dbReference type="EMBL" id="JACARF010000023">
    <property type="protein sequence ID" value="NWE77822.1"/>
    <property type="molecule type" value="Genomic_DNA"/>
</dbReference>
<dbReference type="AlphaFoldDB" id="A0A7Y8FEB6"/>
<dbReference type="GO" id="GO:0003677">
    <property type="term" value="F:DNA binding"/>
    <property type="evidence" value="ECO:0007669"/>
    <property type="project" value="InterPro"/>
</dbReference>
<sequence length="108" mass="11879">MDKEVEELEAQIKVRHRANETSRELERIPDSGPLTSSELVASLGDAKNFSNGRQLAAWLGLVPPQNSSGGRPTWLGMSKRGDAHLRTLMIHGSRSVIYRAGQKNDPDS</sequence>
<evidence type="ECO:0000259" key="1">
    <source>
        <dbReference type="Pfam" id="PF02371"/>
    </source>
</evidence>
<dbReference type="Proteomes" id="UP000537188">
    <property type="component" value="Unassembled WGS sequence"/>
</dbReference>
<organism evidence="2 3">
    <name type="scientific">Pseudomonas yamanorum</name>
    <dbReference type="NCBI Taxonomy" id="515393"/>
    <lineage>
        <taxon>Bacteria</taxon>
        <taxon>Pseudomonadati</taxon>
        <taxon>Pseudomonadota</taxon>
        <taxon>Gammaproteobacteria</taxon>
        <taxon>Pseudomonadales</taxon>
        <taxon>Pseudomonadaceae</taxon>
        <taxon>Pseudomonas</taxon>
    </lineage>
</organism>
<dbReference type="PANTHER" id="PTHR33055:SF3">
    <property type="entry name" value="PUTATIVE TRANSPOSASE FOR IS117-RELATED"/>
    <property type="match status" value="1"/>
</dbReference>
<dbReference type="GO" id="GO:0004803">
    <property type="term" value="F:transposase activity"/>
    <property type="evidence" value="ECO:0007669"/>
    <property type="project" value="InterPro"/>
</dbReference>
<proteinExistence type="predicted"/>
<gene>
    <name evidence="2" type="ORF">HX828_19850</name>
</gene>
<protein>
    <submittedName>
        <fullName evidence="2">IS110 family transposase</fullName>
    </submittedName>
</protein>
<dbReference type="Pfam" id="PF02371">
    <property type="entry name" value="Transposase_20"/>
    <property type="match status" value="1"/>
</dbReference>
<dbReference type="PANTHER" id="PTHR33055">
    <property type="entry name" value="TRANSPOSASE FOR INSERTION SEQUENCE ELEMENT IS1111A"/>
    <property type="match status" value="1"/>
</dbReference>
<dbReference type="InterPro" id="IPR003346">
    <property type="entry name" value="Transposase_20"/>
</dbReference>
<comment type="caution">
    <text evidence="2">The sequence shown here is derived from an EMBL/GenBank/DDBJ whole genome shotgun (WGS) entry which is preliminary data.</text>
</comment>
<evidence type="ECO:0000313" key="3">
    <source>
        <dbReference type="Proteomes" id="UP000537188"/>
    </source>
</evidence>
<reference evidence="2 3" key="1">
    <citation type="submission" date="2020-04" db="EMBL/GenBank/DDBJ databases">
        <title>Molecular characterization of pseudomonads from Agaricus bisporus reveal novel blotch 2 pathogens in Western Europe.</title>
        <authorList>
            <person name="Taparia T."/>
            <person name="Krijger M."/>
            <person name="Haynes E."/>
            <person name="Elpinstone J.G."/>
            <person name="Noble R."/>
            <person name="Van Der Wolf J."/>
        </authorList>
    </citation>
    <scope>NUCLEOTIDE SEQUENCE [LARGE SCALE GENOMIC DNA]</scope>
    <source>
        <strain evidence="2 3">IPO3781</strain>
    </source>
</reference>
<dbReference type="GO" id="GO:0006313">
    <property type="term" value="P:DNA transposition"/>
    <property type="evidence" value="ECO:0007669"/>
    <property type="project" value="InterPro"/>
</dbReference>